<evidence type="ECO:0000313" key="4">
    <source>
        <dbReference type="Proteomes" id="UP001219518"/>
    </source>
</evidence>
<feature type="non-terminal residue" evidence="3">
    <location>
        <position position="1"/>
    </location>
</feature>
<reference evidence="3" key="2">
    <citation type="journal article" date="2023" name="BMC Genomics">
        <title>Pest status, molecular evolution, and epigenetic factors derived from the genome assembly of Frankliniella fusca, a thysanopteran phytovirus vector.</title>
        <authorList>
            <person name="Catto M.A."/>
            <person name="Labadie P.E."/>
            <person name="Jacobson A.L."/>
            <person name="Kennedy G.G."/>
            <person name="Srinivasan R."/>
            <person name="Hunt B.G."/>
        </authorList>
    </citation>
    <scope>NUCLEOTIDE SEQUENCE</scope>
    <source>
        <strain evidence="3">PL_HMW_Pooled</strain>
    </source>
</reference>
<feature type="region of interest" description="Disordered" evidence="1">
    <location>
        <begin position="746"/>
        <end position="797"/>
    </location>
</feature>
<accession>A0AAE1LMN0</accession>
<comment type="caution">
    <text evidence="3">The sequence shown here is derived from an EMBL/GenBank/DDBJ whole genome shotgun (WGS) entry which is preliminary data.</text>
</comment>
<dbReference type="PANTHER" id="PTHR47595">
    <property type="entry name" value="HEAT SHOCK 70 KDA PROTEIN 14"/>
    <property type="match status" value="1"/>
</dbReference>
<feature type="domain" description="Myb/SANT-like DNA-binding" evidence="2">
    <location>
        <begin position="521"/>
        <end position="602"/>
    </location>
</feature>
<keyword evidence="4" id="KW-1185">Reference proteome</keyword>
<evidence type="ECO:0000259" key="2">
    <source>
        <dbReference type="Pfam" id="PF13837"/>
    </source>
</evidence>
<organism evidence="3 4">
    <name type="scientific">Frankliniella fusca</name>
    <dbReference type="NCBI Taxonomy" id="407009"/>
    <lineage>
        <taxon>Eukaryota</taxon>
        <taxon>Metazoa</taxon>
        <taxon>Ecdysozoa</taxon>
        <taxon>Arthropoda</taxon>
        <taxon>Hexapoda</taxon>
        <taxon>Insecta</taxon>
        <taxon>Pterygota</taxon>
        <taxon>Neoptera</taxon>
        <taxon>Paraneoptera</taxon>
        <taxon>Thysanoptera</taxon>
        <taxon>Terebrantia</taxon>
        <taxon>Thripoidea</taxon>
        <taxon>Thripidae</taxon>
        <taxon>Frankliniella</taxon>
    </lineage>
</organism>
<dbReference type="Pfam" id="PF13837">
    <property type="entry name" value="Myb_DNA-bind_4"/>
    <property type="match status" value="2"/>
</dbReference>
<evidence type="ECO:0000256" key="1">
    <source>
        <dbReference type="SAM" id="MobiDB-lite"/>
    </source>
</evidence>
<feature type="region of interest" description="Disordered" evidence="1">
    <location>
        <begin position="257"/>
        <end position="279"/>
    </location>
</feature>
<feature type="region of interest" description="Disordered" evidence="1">
    <location>
        <begin position="76"/>
        <end position="99"/>
    </location>
</feature>
<protein>
    <submittedName>
        <fullName evidence="3">Trihelix transcription factor GT-3b</fullName>
    </submittedName>
</protein>
<gene>
    <name evidence="3" type="ORF">KUF71_013515</name>
</gene>
<dbReference type="AlphaFoldDB" id="A0AAE1LMN0"/>
<feature type="region of interest" description="Disordered" evidence="1">
    <location>
        <begin position="483"/>
        <end position="504"/>
    </location>
</feature>
<evidence type="ECO:0000313" key="3">
    <source>
        <dbReference type="EMBL" id="KAK3925308.1"/>
    </source>
</evidence>
<feature type="compositionally biased region" description="Basic and acidic residues" evidence="1">
    <location>
        <begin position="746"/>
        <end position="763"/>
    </location>
</feature>
<dbReference type="Gene3D" id="1.10.10.60">
    <property type="entry name" value="Homeodomain-like"/>
    <property type="match status" value="1"/>
</dbReference>
<dbReference type="Proteomes" id="UP001219518">
    <property type="component" value="Unassembled WGS sequence"/>
</dbReference>
<reference evidence="3" key="1">
    <citation type="submission" date="2021-07" db="EMBL/GenBank/DDBJ databases">
        <authorList>
            <person name="Catto M.A."/>
            <person name="Jacobson A."/>
            <person name="Kennedy G."/>
            <person name="Labadie P."/>
            <person name="Hunt B.G."/>
            <person name="Srinivasan R."/>
        </authorList>
    </citation>
    <scope>NUCLEOTIDE SEQUENCE</scope>
    <source>
        <strain evidence="3">PL_HMW_Pooled</strain>
        <tissue evidence="3">Head</tissue>
    </source>
</reference>
<dbReference type="EMBL" id="JAHWGI010001226">
    <property type="protein sequence ID" value="KAK3925308.1"/>
    <property type="molecule type" value="Genomic_DNA"/>
</dbReference>
<proteinExistence type="predicted"/>
<dbReference type="InterPro" id="IPR044822">
    <property type="entry name" value="Myb_DNA-bind_4"/>
</dbReference>
<feature type="domain" description="Myb/SANT-like DNA-binding" evidence="2">
    <location>
        <begin position="631"/>
        <end position="718"/>
    </location>
</feature>
<dbReference type="PANTHER" id="PTHR47595:SF1">
    <property type="entry name" value="MYB_SANT-LIKE DNA-BINDING DOMAIN-CONTAINING PROTEIN"/>
    <property type="match status" value="1"/>
</dbReference>
<name>A0AAE1LMN0_9NEOP</name>
<feature type="compositionally biased region" description="Polar residues" evidence="1">
    <location>
        <begin position="769"/>
        <end position="780"/>
    </location>
</feature>
<sequence length="797" mass="88342">MSAGQGLVKFNVYDNNGDLYSVLITEQERKETEGDAARTLRLLNRLKAAGLQPCCKWDESVDASSDADLSEWLPQASRATKPPQAAQATKSAKVKKPAQATHIRGEMESFVPPSSSASLSGAIHRASGKSGAKWGKERTEILLDVCIPYAEQLRVAYLPKEFWQHISDILFAMDPVNLNYSHEQLREKMRLLKGYHSQKERGKHGKTDWEHMKKMNILFPKSTDDTKESTCEMSMSHGLADMHAIGYRNAAVFCHQPGNGPKKGHDATTEQPSSSATGSVAVDLPSMSILGSMSDLVHEDDNTCEPITGGLGGIHVEDYGGCDDEPFLILDVPSISGYETMYDDLGTVPLKSAEKSTSTLHEVTFNSRRSVGQSSSPNITDVNGSVSKCLFDVPTLTDTATLDCASGRVKQHGSNLDSSLEIMSSSGACQSRHPSVIGVRTLPCMDSLQNLQSEVVELHGNKDPHLGNNSTYSHFNNSMVVASTPSGSPAKKKSSSGPVYSPRKAKLATPKRKIGAIHLIWSEEVTEKFLDVCISKKDSLRKQDIPPNIWKEIGCELRLHGIEKEWQVLRSKYENMDRLFKRILESNGKLNGIPWTHYGKFCLIYDIADDFEILKDVEEDQLGTPRRTKQLWKEERERLLICLYAERKAKFDSTKCPVRHSILYNEIAEQMNLYDVPVNAKQCKAHMGTLLDLFRSEYDRCNKSGEGAPQFRFYDDMMNIFKGCPTLEAPVSISIGRGLALSRKGVKETEAKQNSRTRPKLDLQKPGGSKSNKTTNQYSTLKAAEPTKPAEVSVAEE</sequence>
<feature type="compositionally biased region" description="Polar residues" evidence="1">
    <location>
        <begin position="269"/>
        <end position="278"/>
    </location>
</feature>